<feature type="domain" description="C-type lysozyme inhibitor" evidence="5">
    <location>
        <begin position="29"/>
        <end position="91"/>
    </location>
</feature>
<sequence>MKKILITAGTLALAGCSYFLPQKGQVLHYQCGTTPLTVTLAAEGRTANFLLDGEQLHLKQVLAASGARYSDGKYTFWSKGQHAQVARNDNVIISDCVLVN</sequence>
<dbReference type="PROSITE" id="PS51257">
    <property type="entry name" value="PROKAR_LIPOPROTEIN"/>
    <property type="match status" value="1"/>
</dbReference>
<reference evidence="6 7" key="1">
    <citation type="submission" date="2016-01" db="EMBL/GenBank/DDBJ databases">
        <authorList>
            <person name="Oliw E.H."/>
        </authorList>
    </citation>
    <scope>NUCLEOTIDE SEQUENCE [LARGE SCALE GENOMIC DNA]</scope>
    <source>
        <strain evidence="6 7">FRB97</strain>
    </source>
</reference>
<dbReference type="AlphaFoldDB" id="A0A250B7E8"/>
<evidence type="ECO:0000256" key="1">
    <source>
        <dbReference type="ARBA" id="ARBA00022729"/>
    </source>
</evidence>
<dbReference type="EMBL" id="CP014136">
    <property type="protein sequence ID" value="ATA22025.1"/>
    <property type="molecule type" value="Genomic_DNA"/>
</dbReference>
<evidence type="ECO:0000313" key="6">
    <source>
        <dbReference type="EMBL" id="ATA22025.1"/>
    </source>
</evidence>
<accession>A0A250B7E8</accession>
<dbReference type="Gene3D" id="2.40.128.200">
    <property type="match status" value="1"/>
</dbReference>
<name>A0A250B7E8_9GAMM</name>
<keyword evidence="2" id="KW-0472">Membrane</keyword>
<dbReference type="OrthoDB" id="5588236at2"/>
<dbReference type="KEGG" id="gqu:AWC35_23300"/>
<organism evidence="6 7">
    <name type="scientific">Gibbsiella quercinecans</name>
    <dbReference type="NCBI Taxonomy" id="929813"/>
    <lineage>
        <taxon>Bacteria</taxon>
        <taxon>Pseudomonadati</taxon>
        <taxon>Pseudomonadota</taxon>
        <taxon>Gammaproteobacteria</taxon>
        <taxon>Enterobacterales</taxon>
        <taxon>Yersiniaceae</taxon>
        <taxon>Gibbsiella</taxon>
    </lineage>
</organism>
<protein>
    <recommendedName>
        <fullName evidence="5">C-type lysozyme inhibitor domain-containing protein</fullName>
    </recommendedName>
</protein>
<dbReference type="RefSeq" id="WP_095848613.1">
    <property type="nucleotide sequence ID" value="NZ_CP014136.1"/>
</dbReference>
<dbReference type="SUPFAM" id="SSF141488">
    <property type="entry name" value="YdhA-like"/>
    <property type="match status" value="1"/>
</dbReference>
<keyword evidence="4" id="KW-0449">Lipoprotein</keyword>
<evidence type="ECO:0000259" key="5">
    <source>
        <dbReference type="Pfam" id="PF09864"/>
    </source>
</evidence>
<evidence type="ECO:0000256" key="2">
    <source>
        <dbReference type="ARBA" id="ARBA00023136"/>
    </source>
</evidence>
<keyword evidence="7" id="KW-1185">Reference proteome</keyword>
<gene>
    <name evidence="6" type="ORF">AWC35_23300</name>
</gene>
<keyword evidence="1" id="KW-0732">Signal</keyword>
<proteinExistence type="predicted"/>
<evidence type="ECO:0000256" key="3">
    <source>
        <dbReference type="ARBA" id="ARBA00023139"/>
    </source>
</evidence>
<dbReference type="Pfam" id="PF09864">
    <property type="entry name" value="MliC"/>
    <property type="match status" value="1"/>
</dbReference>
<keyword evidence="3" id="KW-0564">Palmitate</keyword>
<evidence type="ECO:0000256" key="4">
    <source>
        <dbReference type="ARBA" id="ARBA00023288"/>
    </source>
</evidence>
<dbReference type="InterPro" id="IPR018660">
    <property type="entry name" value="MliC"/>
</dbReference>
<dbReference type="Proteomes" id="UP000217182">
    <property type="component" value="Chromosome"/>
</dbReference>
<evidence type="ECO:0000313" key="7">
    <source>
        <dbReference type="Proteomes" id="UP000217182"/>
    </source>
</evidence>
<dbReference type="InterPro" id="IPR036328">
    <property type="entry name" value="MliC_sf"/>
</dbReference>